<evidence type="ECO:0000259" key="1">
    <source>
        <dbReference type="PROSITE" id="PS50943"/>
    </source>
</evidence>
<evidence type="ECO:0000313" key="2">
    <source>
        <dbReference type="EMBL" id="QLY29224.1"/>
    </source>
</evidence>
<accession>A0A7D6Z2H2</accession>
<organism evidence="2 3">
    <name type="scientific">Nocardia huaxiensis</name>
    <dbReference type="NCBI Taxonomy" id="2755382"/>
    <lineage>
        <taxon>Bacteria</taxon>
        <taxon>Bacillati</taxon>
        <taxon>Actinomycetota</taxon>
        <taxon>Actinomycetes</taxon>
        <taxon>Mycobacteriales</taxon>
        <taxon>Nocardiaceae</taxon>
        <taxon>Nocardia</taxon>
    </lineage>
</organism>
<proteinExistence type="predicted"/>
<dbReference type="InterPro" id="IPR043917">
    <property type="entry name" value="DUF5753"/>
</dbReference>
<name>A0A7D6Z2H2_9NOCA</name>
<dbReference type="SMART" id="SM00530">
    <property type="entry name" value="HTH_XRE"/>
    <property type="match status" value="1"/>
</dbReference>
<evidence type="ECO:0000313" key="3">
    <source>
        <dbReference type="Proteomes" id="UP000515512"/>
    </source>
</evidence>
<protein>
    <submittedName>
        <fullName evidence="2">Helix-turn-helix domain-containing protein</fullName>
    </submittedName>
</protein>
<dbReference type="PROSITE" id="PS50943">
    <property type="entry name" value="HTH_CROC1"/>
    <property type="match status" value="1"/>
</dbReference>
<gene>
    <name evidence="2" type="ORF">H0264_28630</name>
</gene>
<keyword evidence="3" id="KW-1185">Reference proteome</keyword>
<dbReference type="Pfam" id="PF19054">
    <property type="entry name" value="DUF5753"/>
    <property type="match status" value="1"/>
</dbReference>
<dbReference type="Pfam" id="PF13560">
    <property type="entry name" value="HTH_31"/>
    <property type="match status" value="1"/>
</dbReference>
<dbReference type="KEGG" id="nhu:H0264_28630"/>
<dbReference type="Gene3D" id="1.10.260.40">
    <property type="entry name" value="lambda repressor-like DNA-binding domains"/>
    <property type="match status" value="1"/>
</dbReference>
<dbReference type="InterPro" id="IPR001387">
    <property type="entry name" value="Cro/C1-type_HTH"/>
</dbReference>
<feature type="domain" description="HTH cro/C1-type" evidence="1">
    <location>
        <begin position="17"/>
        <end position="72"/>
    </location>
</feature>
<dbReference type="CDD" id="cd00093">
    <property type="entry name" value="HTH_XRE"/>
    <property type="match status" value="1"/>
</dbReference>
<dbReference type="InterPro" id="IPR010982">
    <property type="entry name" value="Lambda_DNA-bd_dom_sf"/>
</dbReference>
<dbReference type="EMBL" id="CP059399">
    <property type="protein sequence ID" value="QLY29224.1"/>
    <property type="molecule type" value="Genomic_DNA"/>
</dbReference>
<dbReference type="Proteomes" id="UP000515512">
    <property type="component" value="Chromosome"/>
</dbReference>
<dbReference type="SUPFAM" id="SSF47413">
    <property type="entry name" value="lambda repressor-like DNA-binding domains"/>
    <property type="match status" value="1"/>
</dbReference>
<dbReference type="RefSeq" id="WP_181580429.1">
    <property type="nucleotide sequence ID" value="NZ_CP059399.1"/>
</dbReference>
<dbReference type="AlphaFoldDB" id="A0A7D6Z2H2"/>
<reference evidence="2 3" key="1">
    <citation type="submission" date="2020-07" db="EMBL/GenBank/DDBJ databases">
        <authorList>
            <person name="Zhuang K."/>
            <person name="Ran Y."/>
        </authorList>
    </citation>
    <scope>NUCLEOTIDE SEQUENCE [LARGE SCALE GENOMIC DNA]</scope>
    <source>
        <strain evidence="2 3">WCH-YHL-001</strain>
    </source>
</reference>
<dbReference type="GO" id="GO:0003677">
    <property type="term" value="F:DNA binding"/>
    <property type="evidence" value="ECO:0007669"/>
    <property type="project" value="InterPro"/>
</dbReference>
<sequence>MVDEDSTLPRRQLGRFLRQSRDEVGLTLVQAAKIVEIGTTSLHRLEKGAADKVRVRIIKHLCEIYERSPEETAAAVRLAEQAAVKTWYQDYSDILPDNFDDYVGLEAVAQQLVSYQELVPGLLQTPDYARTMMRNYFVEESPEDVERRVALRMKRQTIVKRKTAPVVLDVVLHESALRRAVGSPKIMANQLRHLADASTWPNVEVRVLPFAAGIPMGMLPGPFVVLDFGIDGKGRPVEPTVVYIESVITANLYLQKESDVERYRSVSAALHRSSLNPLETRALLRQVAKEYQL</sequence>